<accession>A0A2V3ZWA8</accession>
<name>A0A2V3ZWA8_9BACT</name>
<dbReference type="Pfam" id="PF02627">
    <property type="entry name" value="CMD"/>
    <property type="match status" value="1"/>
</dbReference>
<reference evidence="2 3" key="1">
    <citation type="submission" date="2018-05" db="EMBL/GenBank/DDBJ databases">
        <title>Marinifilum breve JC075T sp. nov., a marine bacterium isolated from Yongle Blue Hole in the South China Sea.</title>
        <authorList>
            <person name="Fu T."/>
        </authorList>
    </citation>
    <scope>NUCLEOTIDE SEQUENCE [LARGE SCALE GENOMIC DNA]</scope>
    <source>
        <strain evidence="2 3">JC075</strain>
    </source>
</reference>
<keyword evidence="2" id="KW-0560">Oxidoreductase</keyword>
<sequence>MKTINVPTVNQLDEKAQSILNNVKSQLGMIPNLYATIAYSSDTLENYLNFSSKAGKESFSAKEMEAIKLAVSEVNECEYCLAAHTAIAKMNGFTEEETIQLREGSIADSKLKALSRLATDVATNRGRASESNLEVFYAAGYDEKALIDFLAVVMEISFTNYTHNLTKVPVDFPKAKELSKSAA</sequence>
<dbReference type="PANTHER" id="PTHR35446:SF3">
    <property type="entry name" value="CMD DOMAIN-CONTAINING PROTEIN"/>
    <property type="match status" value="1"/>
</dbReference>
<evidence type="ECO:0000259" key="1">
    <source>
        <dbReference type="Pfam" id="PF02627"/>
    </source>
</evidence>
<feature type="domain" description="Carboxymuconolactone decarboxylase-like" evidence="1">
    <location>
        <begin position="45"/>
        <end position="101"/>
    </location>
</feature>
<evidence type="ECO:0000313" key="2">
    <source>
        <dbReference type="EMBL" id="PXX99201.1"/>
    </source>
</evidence>
<gene>
    <name evidence="2" type="ORF">DF185_15100</name>
</gene>
<dbReference type="GO" id="GO:0051920">
    <property type="term" value="F:peroxiredoxin activity"/>
    <property type="evidence" value="ECO:0007669"/>
    <property type="project" value="InterPro"/>
</dbReference>
<dbReference type="RefSeq" id="WP_110361593.1">
    <property type="nucleotide sequence ID" value="NZ_QFLI01000006.1"/>
</dbReference>
<dbReference type="EMBL" id="QFLI01000006">
    <property type="protein sequence ID" value="PXX99201.1"/>
    <property type="molecule type" value="Genomic_DNA"/>
</dbReference>
<dbReference type="OrthoDB" id="9808310at2"/>
<dbReference type="PANTHER" id="PTHR35446">
    <property type="entry name" value="SI:CH211-175M2.5"/>
    <property type="match status" value="1"/>
</dbReference>
<dbReference type="InterPro" id="IPR004675">
    <property type="entry name" value="AhpD_core"/>
</dbReference>
<keyword evidence="2" id="KW-0575">Peroxidase</keyword>
<protein>
    <submittedName>
        <fullName evidence="2">Alkylhydroperoxidase</fullName>
    </submittedName>
</protein>
<dbReference type="NCBIfam" id="TIGR00778">
    <property type="entry name" value="ahpD_dom"/>
    <property type="match status" value="1"/>
</dbReference>
<dbReference type="InterPro" id="IPR003779">
    <property type="entry name" value="CMD-like"/>
</dbReference>
<evidence type="ECO:0000313" key="3">
    <source>
        <dbReference type="Proteomes" id="UP000248079"/>
    </source>
</evidence>
<dbReference type="SUPFAM" id="SSF69118">
    <property type="entry name" value="AhpD-like"/>
    <property type="match status" value="1"/>
</dbReference>
<dbReference type="Proteomes" id="UP000248079">
    <property type="component" value="Unassembled WGS sequence"/>
</dbReference>
<dbReference type="Gene3D" id="1.20.1290.10">
    <property type="entry name" value="AhpD-like"/>
    <property type="match status" value="1"/>
</dbReference>
<keyword evidence="3" id="KW-1185">Reference proteome</keyword>
<dbReference type="InterPro" id="IPR029032">
    <property type="entry name" value="AhpD-like"/>
</dbReference>
<proteinExistence type="predicted"/>
<organism evidence="2 3">
    <name type="scientific">Marinifilum breve</name>
    <dbReference type="NCBI Taxonomy" id="2184082"/>
    <lineage>
        <taxon>Bacteria</taxon>
        <taxon>Pseudomonadati</taxon>
        <taxon>Bacteroidota</taxon>
        <taxon>Bacteroidia</taxon>
        <taxon>Marinilabiliales</taxon>
        <taxon>Marinifilaceae</taxon>
    </lineage>
</organism>
<dbReference type="AlphaFoldDB" id="A0A2V3ZWA8"/>
<comment type="caution">
    <text evidence="2">The sequence shown here is derived from an EMBL/GenBank/DDBJ whole genome shotgun (WGS) entry which is preliminary data.</text>
</comment>